<dbReference type="InParanoid" id="A0A0C3K013"/>
<accession>A0A0C3K013</accession>
<keyword evidence="2" id="KW-1185">Reference proteome</keyword>
<reference evidence="1 2" key="1">
    <citation type="submission" date="2014-04" db="EMBL/GenBank/DDBJ databases">
        <authorList>
            <consortium name="DOE Joint Genome Institute"/>
            <person name="Kuo A."/>
            <person name="Kohler A."/>
            <person name="Costa M.D."/>
            <person name="Nagy L.G."/>
            <person name="Floudas D."/>
            <person name="Copeland A."/>
            <person name="Barry K.W."/>
            <person name="Cichocki N."/>
            <person name="Veneault-Fourrey C."/>
            <person name="LaButti K."/>
            <person name="Lindquist E.A."/>
            <person name="Lipzen A."/>
            <person name="Lundell T."/>
            <person name="Morin E."/>
            <person name="Murat C."/>
            <person name="Sun H."/>
            <person name="Tunlid A."/>
            <person name="Henrissat B."/>
            <person name="Grigoriev I.V."/>
            <person name="Hibbett D.S."/>
            <person name="Martin F."/>
            <person name="Nordberg H.P."/>
            <person name="Cantor M.N."/>
            <person name="Hua S.X."/>
        </authorList>
    </citation>
    <scope>NUCLEOTIDE SEQUENCE [LARGE SCALE GENOMIC DNA]</scope>
    <source>
        <strain evidence="1 2">Marx 270</strain>
    </source>
</reference>
<dbReference type="Proteomes" id="UP000054217">
    <property type="component" value="Unassembled WGS sequence"/>
</dbReference>
<dbReference type="EMBL" id="KN831979">
    <property type="protein sequence ID" value="KIO02952.1"/>
    <property type="molecule type" value="Genomic_DNA"/>
</dbReference>
<sequence>MPDAVWRPDAFGSLLPSVAGGGCRSNSSRPPLRCGPATHTKHTDTCPWMYALQSCFPCSNTHSIIFCTYPQLSLVFVIDTANAEETGGMSAKRRWVWTRQ</sequence>
<dbReference type="AlphaFoldDB" id="A0A0C3K013"/>
<dbReference type="HOGENOM" id="CLU_2307181_0_0_1"/>
<proteinExistence type="predicted"/>
<protein>
    <submittedName>
        <fullName evidence="1">Uncharacterized protein</fullName>
    </submittedName>
</protein>
<dbReference type="PROSITE" id="PS51257">
    <property type="entry name" value="PROKAR_LIPOPROTEIN"/>
    <property type="match status" value="1"/>
</dbReference>
<evidence type="ECO:0000313" key="1">
    <source>
        <dbReference type="EMBL" id="KIO02952.1"/>
    </source>
</evidence>
<reference evidence="2" key="2">
    <citation type="submission" date="2015-01" db="EMBL/GenBank/DDBJ databases">
        <title>Evolutionary Origins and Diversification of the Mycorrhizal Mutualists.</title>
        <authorList>
            <consortium name="DOE Joint Genome Institute"/>
            <consortium name="Mycorrhizal Genomics Consortium"/>
            <person name="Kohler A."/>
            <person name="Kuo A."/>
            <person name="Nagy L.G."/>
            <person name="Floudas D."/>
            <person name="Copeland A."/>
            <person name="Barry K.W."/>
            <person name="Cichocki N."/>
            <person name="Veneault-Fourrey C."/>
            <person name="LaButti K."/>
            <person name="Lindquist E.A."/>
            <person name="Lipzen A."/>
            <person name="Lundell T."/>
            <person name="Morin E."/>
            <person name="Murat C."/>
            <person name="Riley R."/>
            <person name="Ohm R."/>
            <person name="Sun H."/>
            <person name="Tunlid A."/>
            <person name="Henrissat B."/>
            <person name="Grigoriev I.V."/>
            <person name="Hibbett D.S."/>
            <person name="Martin F."/>
        </authorList>
    </citation>
    <scope>NUCLEOTIDE SEQUENCE [LARGE SCALE GENOMIC DNA]</scope>
    <source>
        <strain evidence="2">Marx 270</strain>
    </source>
</reference>
<name>A0A0C3K013_PISTI</name>
<gene>
    <name evidence="1" type="ORF">M404DRAFT_638077</name>
</gene>
<evidence type="ECO:0000313" key="2">
    <source>
        <dbReference type="Proteomes" id="UP000054217"/>
    </source>
</evidence>
<organism evidence="1 2">
    <name type="scientific">Pisolithus tinctorius Marx 270</name>
    <dbReference type="NCBI Taxonomy" id="870435"/>
    <lineage>
        <taxon>Eukaryota</taxon>
        <taxon>Fungi</taxon>
        <taxon>Dikarya</taxon>
        <taxon>Basidiomycota</taxon>
        <taxon>Agaricomycotina</taxon>
        <taxon>Agaricomycetes</taxon>
        <taxon>Agaricomycetidae</taxon>
        <taxon>Boletales</taxon>
        <taxon>Sclerodermatineae</taxon>
        <taxon>Pisolithaceae</taxon>
        <taxon>Pisolithus</taxon>
    </lineage>
</organism>